<gene>
    <name evidence="1" type="ORF">IHE45_02G077200</name>
</gene>
<reference evidence="2" key="1">
    <citation type="journal article" date="2022" name="Nat. Commun.">
        <title>Chromosome evolution and the genetic basis of agronomically important traits in greater yam.</title>
        <authorList>
            <person name="Bredeson J.V."/>
            <person name="Lyons J.B."/>
            <person name="Oniyinde I.O."/>
            <person name="Okereke N.R."/>
            <person name="Kolade O."/>
            <person name="Nnabue I."/>
            <person name="Nwadili C.O."/>
            <person name="Hribova E."/>
            <person name="Parker M."/>
            <person name="Nwogha J."/>
            <person name="Shu S."/>
            <person name="Carlson J."/>
            <person name="Kariba R."/>
            <person name="Muthemba S."/>
            <person name="Knop K."/>
            <person name="Barton G.J."/>
            <person name="Sherwood A.V."/>
            <person name="Lopez-Montes A."/>
            <person name="Asiedu R."/>
            <person name="Jamnadass R."/>
            <person name="Muchugi A."/>
            <person name="Goodstein D."/>
            <person name="Egesi C.N."/>
            <person name="Featherston J."/>
            <person name="Asfaw A."/>
            <person name="Simpson G.G."/>
            <person name="Dolezel J."/>
            <person name="Hendre P.S."/>
            <person name="Van Deynze A."/>
            <person name="Kumar P.L."/>
            <person name="Obidiegwu J.E."/>
            <person name="Bhattacharjee R."/>
            <person name="Rokhsar D.S."/>
        </authorList>
    </citation>
    <scope>NUCLEOTIDE SEQUENCE [LARGE SCALE GENOMIC DNA]</scope>
    <source>
        <strain evidence="2">cv. TDa95/00328</strain>
    </source>
</reference>
<sequence length="228" mass="25643">MEEILLREAAIEHGDEQLKTGNMNQASAGGCFDCNICLEFAADPVVTLCGHLYCWPCIYKWLQVQAAEMEQQCPVCKAALSENTLVPLYGRGHYTTDGKQSNSEVPQRRPAVQYDDSDIQHLVHHHQHQRRQYLESHIDTSNDNLHYGSVENRVINSIAGDVFGGIAGAVVPWAFRGHAPGMYNLSINHLTGNVGDSRLRQHEMESERSLYQIWIFLSCCALLCLILF</sequence>
<dbReference type="Proteomes" id="UP000827976">
    <property type="component" value="Chromosome 2"/>
</dbReference>
<evidence type="ECO:0000313" key="1">
    <source>
        <dbReference type="EMBL" id="KAH7690858.1"/>
    </source>
</evidence>
<organism evidence="1 2">
    <name type="scientific">Dioscorea alata</name>
    <name type="common">Purple yam</name>
    <dbReference type="NCBI Taxonomy" id="55571"/>
    <lineage>
        <taxon>Eukaryota</taxon>
        <taxon>Viridiplantae</taxon>
        <taxon>Streptophyta</taxon>
        <taxon>Embryophyta</taxon>
        <taxon>Tracheophyta</taxon>
        <taxon>Spermatophyta</taxon>
        <taxon>Magnoliopsida</taxon>
        <taxon>Liliopsida</taxon>
        <taxon>Dioscoreales</taxon>
        <taxon>Dioscoreaceae</taxon>
        <taxon>Dioscorea</taxon>
    </lineage>
</organism>
<name>A0ACB7WR96_DIOAL</name>
<keyword evidence="2" id="KW-1185">Reference proteome</keyword>
<dbReference type="EMBL" id="CM037012">
    <property type="protein sequence ID" value="KAH7690858.1"/>
    <property type="molecule type" value="Genomic_DNA"/>
</dbReference>
<proteinExistence type="predicted"/>
<protein>
    <submittedName>
        <fullName evidence="1">E3 ubiquitin-protein ligase RNF5 protein</fullName>
    </submittedName>
</protein>
<accession>A0ACB7WR96</accession>
<comment type="caution">
    <text evidence="1">The sequence shown here is derived from an EMBL/GenBank/DDBJ whole genome shotgun (WGS) entry which is preliminary data.</text>
</comment>
<evidence type="ECO:0000313" key="2">
    <source>
        <dbReference type="Proteomes" id="UP000827976"/>
    </source>
</evidence>